<dbReference type="OrthoDB" id="9777890at2"/>
<protein>
    <recommendedName>
        <fullName evidence="3">Sulfotransferase family protein</fullName>
    </recommendedName>
</protein>
<evidence type="ECO:0000313" key="1">
    <source>
        <dbReference type="EMBL" id="EJO88669.1"/>
    </source>
</evidence>
<accession>J5EF58</accession>
<dbReference type="GeneID" id="31527480"/>
<evidence type="ECO:0008006" key="3">
    <source>
        <dbReference type="Google" id="ProtNLM"/>
    </source>
</evidence>
<dbReference type="Pfam" id="PF13469">
    <property type="entry name" value="Sulfotransfer_3"/>
    <property type="match status" value="1"/>
</dbReference>
<dbReference type="PANTHER" id="PTHR36451">
    <property type="entry name" value="PAPS-DEPENDENT SULFOTRANSFERASE STF3"/>
    <property type="match status" value="1"/>
</dbReference>
<name>J5EF58_9MYCO</name>
<dbReference type="PANTHER" id="PTHR36451:SF1">
    <property type="entry name" value="OMEGA-HYDROXY-BETA-DIHYDROMENAQUINONE-9 SULFOTRANSFERASE STF3"/>
    <property type="match status" value="1"/>
</dbReference>
<dbReference type="InterPro" id="IPR052736">
    <property type="entry name" value="Stf3_sulfotransferase"/>
</dbReference>
<reference evidence="1 2" key="1">
    <citation type="journal article" date="2011" name="J. Bacteriol.">
        <title>Genome sequence of the Mycobacterium colombiense type strain, CECT 3035.</title>
        <authorList>
            <person name="Gonzalez-Perez M."/>
            <person name="Murcia M.I."/>
            <person name="Landsman D."/>
            <person name="Jordan I.K."/>
            <person name="Marino-Ramirez L."/>
        </authorList>
    </citation>
    <scope>NUCLEOTIDE SEQUENCE [LARGE SCALE GENOMIC DNA]</scope>
    <source>
        <strain evidence="1 2">CECT 3035</strain>
    </source>
</reference>
<dbReference type="STRING" id="1041522.GCA_002105755_03859"/>
<dbReference type="EMBL" id="AFVW02000003">
    <property type="protein sequence ID" value="EJO88669.1"/>
    <property type="molecule type" value="Genomic_DNA"/>
</dbReference>
<dbReference type="RefSeq" id="WP_007771698.1">
    <property type="nucleotide sequence ID" value="NZ_AFVW02000003.1"/>
</dbReference>
<gene>
    <name evidence="1" type="ORF">MCOL_V210490</name>
</gene>
<evidence type="ECO:0000313" key="2">
    <source>
        <dbReference type="Proteomes" id="UP000006455"/>
    </source>
</evidence>
<organism evidence="1 2">
    <name type="scientific">Mycobacterium colombiense CECT 3035</name>
    <dbReference type="NCBI Taxonomy" id="1041522"/>
    <lineage>
        <taxon>Bacteria</taxon>
        <taxon>Bacillati</taxon>
        <taxon>Actinomycetota</taxon>
        <taxon>Actinomycetes</taxon>
        <taxon>Mycobacteriales</taxon>
        <taxon>Mycobacteriaceae</taxon>
        <taxon>Mycobacterium</taxon>
        <taxon>Mycobacterium avium complex (MAC)</taxon>
    </lineage>
</organism>
<dbReference type="Gene3D" id="3.40.50.300">
    <property type="entry name" value="P-loop containing nucleotide triphosphate hydrolases"/>
    <property type="match status" value="1"/>
</dbReference>
<dbReference type="SUPFAM" id="SSF52540">
    <property type="entry name" value="P-loop containing nucleoside triphosphate hydrolases"/>
    <property type="match status" value="1"/>
</dbReference>
<dbReference type="eggNOG" id="ENOG5033PDU">
    <property type="taxonomic scope" value="Bacteria"/>
</dbReference>
<proteinExistence type="predicted"/>
<dbReference type="AlphaFoldDB" id="J5EF58"/>
<dbReference type="InterPro" id="IPR027417">
    <property type="entry name" value="P-loop_NTPase"/>
</dbReference>
<sequence>MTTRLDAAEMLAAAEAETGLRDYGDATLPERFAVAVDHLNGLGLDADGRFEAAQVCRWLLTSRLEFIEDRNRYPIGAEVIKSPMFVTGEPRSGTTLMHALMSVDPHARALRFWEVMYPSPPPGLAAPDDDRRARADADWREINAKMPKWLHSHPYNDMLGDGLPEDERTWAFDFRVMTPTAWWRVPMQSLVGGLATDPAAQYRLHRAMLQQLQYRRSPKYWVLKGFHGFRLREMFDAYPDATLVWLHRDPVQVAASRTMMMADIAEGMVGPVDLHALAKMHLELTREGVANTMSNPMVDDPRILHVRYTDFIADQIATVRRYYDFAGRTITPEAETAMRDYLVNNRGDRYGKFRYSTQLLIDIGEDLDALHAEFQPFRERFGVEIETRG</sequence>
<comment type="caution">
    <text evidence="1">The sequence shown here is derived from an EMBL/GenBank/DDBJ whole genome shotgun (WGS) entry which is preliminary data.</text>
</comment>
<dbReference type="Proteomes" id="UP000006455">
    <property type="component" value="Unassembled WGS sequence"/>
</dbReference>